<reference evidence="2 3" key="1">
    <citation type="submission" date="2024-03" db="EMBL/GenBank/DDBJ databases">
        <authorList>
            <person name="Martinez-Hernandez J."/>
        </authorList>
    </citation>
    <scope>NUCLEOTIDE SEQUENCE [LARGE SCALE GENOMIC DNA]</scope>
</reference>
<dbReference type="AlphaFoldDB" id="A0AAV1XZ02"/>
<sequence length="130" mass="14973">MGNEKKENESEVLFHAMEDMGCMQRWRRESRIQNHCIVNVLHYEPTGDLIGSRSGTVDGGGVGGRVEEETEERERSEEMMVKEIKLGEIFERERVRGIKREIKGKRNEWNTATPYWVVVGGQSRKGSFEG</sequence>
<organism evidence="2 3">
    <name type="scientific">Lupinus luteus</name>
    <name type="common">European yellow lupine</name>
    <dbReference type="NCBI Taxonomy" id="3873"/>
    <lineage>
        <taxon>Eukaryota</taxon>
        <taxon>Viridiplantae</taxon>
        <taxon>Streptophyta</taxon>
        <taxon>Embryophyta</taxon>
        <taxon>Tracheophyta</taxon>
        <taxon>Spermatophyta</taxon>
        <taxon>Magnoliopsida</taxon>
        <taxon>eudicotyledons</taxon>
        <taxon>Gunneridae</taxon>
        <taxon>Pentapetalae</taxon>
        <taxon>rosids</taxon>
        <taxon>fabids</taxon>
        <taxon>Fabales</taxon>
        <taxon>Fabaceae</taxon>
        <taxon>Papilionoideae</taxon>
        <taxon>50 kb inversion clade</taxon>
        <taxon>genistoids sensu lato</taxon>
        <taxon>core genistoids</taxon>
        <taxon>Genisteae</taxon>
        <taxon>Lupinus</taxon>
    </lineage>
</organism>
<accession>A0AAV1XZ02</accession>
<comment type="caution">
    <text evidence="2">The sequence shown here is derived from an EMBL/GenBank/DDBJ whole genome shotgun (WGS) entry which is preliminary data.</text>
</comment>
<evidence type="ECO:0000313" key="2">
    <source>
        <dbReference type="EMBL" id="CAL0326113.1"/>
    </source>
</evidence>
<name>A0AAV1XZ02_LUPLU</name>
<dbReference type="EMBL" id="CAXHTB010000019">
    <property type="protein sequence ID" value="CAL0326113.1"/>
    <property type="molecule type" value="Genomic_DNA"/>
</dbReference>
<keyword evidence="3" id="KW-1185">Reference proteome</keyword>
<feature type="region of interest" description="Disordered" evidence="1">
    <location>
        <begin position="49"/>
        <end position="78"/>
    </location>
</feature>
<evidence type="ECO:0000256" key="1">
    <source>
        <dbReference type="SAM" id="MobiDB-lite"/>
    </source>
</evidence>
<evidence type="ECO:0000313" key="3">
    <source>
        <dbReference type="Proteomes" id="UP001497480"/>
    </source>
</evidence>
<gene>
    <name evidence="2" type="ORF">LLUT_LOCUS27173</name>
</gene>
<proteinExistence type="predicted"/>
<protein>
    <submittedName>
        <fullName evidence="2">Uncharacterized protein</fullName>
    </submittedName>
</protein>
<dbReference type="Proteomes" id="UP001497480">
    <property type="component" value="Unassembled WGS sequence"/>
</dbReference>